<proteinExistence type="predicted"/>
<organism evidence="1">
    <name type="scientific">viral metagenome</name>
    <dbReference type="NCBI Taxonomy" id="1070528"/>
    <lineage>
        <taxon>unclassified sequences</taxon>
        <taxon>metagenomes</taxon>
        <taxon>organismal metagenomes</taxon>
    </lineage>
</organism>
<evidence type="ECO:0000313" key="1">
    <source>
        <dbReference type="EMBL" id="QHU30560.1"/>
    </source>
</evidence>
<protein>
    <submittedName>
        <fullName evidence="1">Uncharacterized protein</fullName>
    </submittedName>
</protein>
<dbReference type="EMBL" id="MN740510">
    <property type="protein sequence ID" value="QHU30560.1"/>
    <property type="molecule type" value="Genomic_DNA"/>
</dbReference>
<accession>A0A6C0LJG3</accession>
<dbReference type="AlphaFoldDB" id="A0A6C0LJG3"/>
<name>A0A6C0LJG3_9ZZZZ</name>
<reference evidence="1" key="1">
    <citation type="journal article" date="2020" name="Nature">
        <title>Giant virus diversity and host interactions through global metagenomics.</title>
        <authorList>
            <person name="Schulz F."/>
            <person name="Roux S."/>
            <person name="Paez-Espino D."/>
            <person name="Jungbluth S."/>
            <person name="Walsh D.A."/>
            <person name="Denef V.J."/>
            <person name="McMahon K.D."/>
            <person name="Konstantinidis K.T."/>
            <person name="Eloe-Fadrosh E.A."/>
            <person name="Kyrpides N.C."/>
            <person name="Woyke T."/>
        </authorList>
    </citation>
    <scope>NUCLEOTIDE SEQUENCE</scope>
    <source>
        <strain evidence="1">GVMAG-M-3300027833-19</strain>
    </source>
</reference>
<sequence>MDKEIIMSHEMIPTAPLLPSPDPVIAYVEPLILGSRESEEMKLLMEYKDILLQLKEEEKANIPSLSNKYVTALLKEKELFDTIILGDFYNGLRRIMDLILHFKFMHDYYCLGIFIWYGSICSGLYRNENLIKSHSTYIKGDISENCLSSRYRSIRKFIRIAEEYGLMTGLLGKLNSWKHLSKSERQEKVREHEEFVKRLEKCSGRIHHECALPKWIEND</sequence>